<dbReference type="InterPro" id="IPR036770">
    <property type="entry name" value="Ankyrin_rpt-contain_sf"/>
</dbReference>
<dbReference type="Pfam" id="PF00023">
    <property type="entry name" value="Ank"/>
    <property type="match status" value="1"/>
</dbReference>
<gene>
    <name evidence="4" type="ORF">PECAL_2P27320</name>
</gene>
<dbReference type="SUPFAM" id="SSF48403">
    <property type="entry name" value="Ankyrin repeat"/>
    <property type="match status" value="1"/>
</dbReference>
<dbReference type="InterPro" id="IPR050745">
    <property type="entry name" value="Multifunctional_regulatory"/>
</dbReference>
<dbReference type="PROSITE" id="PS50088">
    <property type="entry name" value="ANK_REPEAT"/>
    <property type="match status" value="1"/>
</dbReference>
<dbReference type="Proteomes" id="UP000789595">
    <property type="component" value="Unassembled WGS sequence"/>
</dbReference>
<evidence type="ECO:0000313" key="4">
    <source>
        <dbReference type="EMBL" id="CAH0369605.1"/>
    </source>
</evidence>
<dbReference type="Gene3D" id="1.25.40.20">
    <property type="entry name" value="Ankyrin repeat-containing domain"/>
    <property type="match status" value="1"/>
</dbReference>
<dbReference type="InterPro" id="IPR002110">
    <property type="entry name" value="Ankyrin_rpt"/>
</dbReference>
<dbReference type="AlphaFoldDB" id="A0A8J2SD22"/>
<organism evidence="4 5">
    <name type="scientific">Pelagomonas calceolata</name>
    <dbReference type="NCBI Taxonomy" id="35677"/>
    <lineage>
        <taxon>Eukaryota</taxon>
        <taxon>Sar</taxon>
        <taxon>Stramenopiles</taxon>
        <taxon>Ochrophyta</taxon>
        <taxon>Pelagophyceae</taxon>
        <taxon>Pelagomonadales</taxon>
        <taxon>Pelagomonadaceae</taxon>
        <taxon>Pelagomonas</taxon>
    </lineage>
</organism>
<evidence type="ECO:0000256" key="3">
    <source>
        <dbReference type="PROSITE-ProRule" id="PRU00023"/>
    </source>
</evidence>
<evidence type="ECO:0000256" key="2">
    <source>
        <dbReference type="ARBA" id="ARBA00023043"/>
    </source>
</evidence>
<dbReference type="EMBL" id="CAKKNE010000002">
    <property type="protein sequence ID" value="CAH0369605.1"/>
    <property type="molecule type" value="Genomic_DNA"/>
</dbReference>
<sequence length="224" mass="25026">MSSIHESIYEPSPIIEAIENGLDLDAIKALLAAGYNVNYSSHIYGRPLMTACSHGSLSERLSVVELLLRHGADPNKGISGGLYDYITPLARCCGGRWGFTKEDVVQLCDLLISYGAFLDSTDGDDNERGGRSPLMVASNNGNLDLMRLLLDRGAGVDWRTYPESDLYALFDPLPPPPRVRLRTHWRLRILFHVVGRRACHPRSKRHELGQWRISDVAAFLLPRE</sequence>
<keyword evidence="2 3" id="KW-0040">ANK repeat</keyword>
<evidence type="ECO:0000313" key="5">
    <source>
        <dbReference type="Proteomes" id="UP000789595"/>
    </source>
</evidence>
<reference evidence="4" key="1">
    <citation type="submission" date="2021-11" db="EMBL/GenBank/DDBJ databases">
        <authorList>
            <consortium name="Genoscope - CEA"/>
            <person name="William W."/>
        </authorList>
    </citation>
    <scope>NUCLEOTIDE SEQUENCE</scope>
</reference>
<dbReference type="OrthoDB" id="269822at2759"/>
<protein>
    <recommendedName>
        <fullName evidence="6">Ankyrin</fullName>
    </recommendedName>
</protein>
<dbReference type="PANTHER" id="PTHR24189:SF50">
    <property type="entry name" value="ANKYRIN REPEAT AND SOCS BOX PROTEIN 2"/>
    <property type="match status" value="1"/>
</dbReference>
<proteinExistence type="predicted"/>
<name>A0A8J2SD22_9STRA</name>
<dbReference type="PANTHER" id="PTHR24189">
    <property type="entry name" value="MYOTROPHIN"/>
    <property type="match status" value="1"/>
</dbReference>
<dbReference type="SMART" id="SM00248">
    <property type="entry name" value="ANK"/>
    <property type="match status" value="4"/>
</dbReference>
<feature type="repeat" description="ANK" evidence="3">
    <location>
        <begin position="129"/>
        <end position="161"/>
    </location>
</feature>
<keyword evidence="1" id="KW-0677">Repeat</keyword>
<dbReference type="PROSITE" id="PS50297">
    <property type="entry name" value="ANK_REP_REGION"/>
    <property type="match status" value="1"/>
</dbReference>
<dbReference type="Pfam" id="PF12796">
    <property type="entry name" value="Ank_2"/>
    <property type="match status" value="1"/>
</dbReference>
<comment type="caution">
    <text evidence="4">The sequence shown here is derived from an EMBL/GenBank/DDBJ whole genome shotgun (WGS) entry which is preliminary data.</text>
</comment>
<evidence type="ECO:0000256" key="1">
    <source>
        <dbReference type="ARBA" id="ARBA00022737"/>
    </source>
</evidence>
<evidence type="ECO:0008006" key="6">
    <source>
        <dbReference type="Google" id="ProtNLM"/>
    </source>
</evidence>
<keyword evidence="5" id="KW-1185">Reference proteome</keyword>
<accession>A0A8J2SD22</accession>